<dbReference type="AlphaFoldDB" id="A0A150HEJ1"/>
<evidence type="ECO:0000256" key="1">
    <source>
        <dbReference type="SAM" id="MobiDB-lite"/>
    </source>
</evidence>
<dbReference type="EMBL" id="LRAD01000032">
    <property type="protein sequence ID" value="KXZ60532.1"/>
    <property type="molecule type" value="Genomic_DNA"/>
</dbReference>
<protein>
    <submittedName>
        <fullName evidence="2">Uncharacterized protein</fullName>
    </submittedName>
</protein>
<evidence type="ECO:0000313" key="3">
    <source>
        <dbReference type="Proteomes" id="UP000075357"/>
    </source>
</evidence>
<organism evidence="2 3">
    <name type="scientific">Microbacterium laevaniformans</name>
    <dbReference type="NCBI Taxonomy" id="36807"/>
    <lineage>
        <taxon>Bacteria</taxon>
        <taxon>Bacillati</taxon>
        <taxon>Actinomycetota</taxon>
        <taxon>Actinomycetes</taxon>
        <taxon>Micrococcales</taxon>
        <taxon>Microbacteriaceae</taxon>
        <taxon>Microbacterium</taxon>
    </lineage>
</organism>
<sequence>MMLATVDIIVARSRSVEAQSLRAGWGGGSTVPPHLSHQPQYRENPPR</sequence>
<dbReference type="Proteomes" id="UP000075357">
    <property type="component" value="Unassembled WGS sequence"/>
</dbReference>
<name>A0A150HEJ1_9MICO</name>
<gene>
    <name evidence="2" type="ORF">Mlaev_01612</name>
</gene>
<keyword evidence="3" id="KW-1185">Reference proteome</keyword>
<dbReference type="PATRIC" id="fig|36807.3.peg.1634"/>
<accession>A0A150HEJ1</accession>
<comment type="caution">
    <text evidence="2">The sequence shown here is derived from an EMBL/GenBank/DDBJ whole genome shotgun (WGS) entry which is preliminary data.</text>
</comment>
<proteinExistence type="predicted"/>
<reference evidence="2 3" key="1">
    <citation type="submission" date="2016-01" db="EMBL/GenBank/DDBJ databases">
        <title>Draft genome sequences of Microbacterium laevaniformans LCDC 91-0039 and the type strain of Microbacterium hominis LCDC 84-209.</title>
        <authorList>
            <person name="Bernier A.-M."/>
            <person name="Bernard K."/>
        </authorList>
    </citation>
    <scope>NUCLEOTIDE SEQUENCE [LARGE SCALE GENOMIC DNA]</scope>
    <source>
        <strain evidence="2 3">LCDC 91-0039</strain>
    </source>
</reference>
<dbReference type="STRING" id="36807.Mlaev_01612"/>
<evidence type="ECO:0000313" key="2">
    <source>
        <dbReference type="EMBL" id="KXZ60532.1"/>
    </source>
</evidence>
<feature type="region of interest" description="Disordered" evidence="1">
    <location>
        <begin position="22"/>
        <end position="47"/>
    </location>
</feature>